<evidence type="ECO:0000313" key="16">
    <source>
        <dbReference type="EMBL" id="EGG24108.1"/>
    </source>
</evidence>
<dbReference type="RefSeq" id="XP_004361959.1">
    <property type="nucleotide sequence ID" value="XM_004361902.1"/>
</dbReference>
<evidence type="ECO:0000256" key="15">
    <source>
        <dbReference type="SAM" id="Phobius"/>
    </source>
</evidence>
<feature type="transmembrane region" description="Helical" evidence="15">
    <location>
        <begin position="202"/>
        <end position="220"/>
    </location>
</feature>
<keyword evidence="9 15" id="KW-0472">Membrane</keyword>
<dbReference type="GO" id="GO:0016020">
    <property type="term" value="C:membrane"/>
    <property type="evidence" value="ECO:0007669"/>
    <property type="project" value="UniProtKB-SubCell"/>
</dbReference>
<feature type="compositionally biased region" description="Acidic residues" evidence="14">
    <location>
        <begin position="82"/>
        <end position="93"/>
    </location>
</feature>
<keyword evidence="10" id="KW-0594">Phospholipid biosynthesis</keyword>
<proteinExistence type="inferred from homology"/>
<protein>
    <recommendedName>
        <fullName evidence="3">Glycerophosphocholine acyltransferase 1</fullName>
    </recommendedName>
</protein>
<dbReference type="GO" id="GO:0006656">
    <property type="term" value="P:phosphatidylcholine biosynthetic process"/>
    <property type="evidence" value="ECO:0007669"/>
    <property type="project" value="TreeGrafter"/>
</dbReference>
<evidence type="ECO:0000256" key="14">
    <source>
        <dbReference type="SAM" id="MobiDB-lite"/>
    </source>
</evidence>
<comment type="subcellular location">
    <subcellularLocation>
        <location evidence="1">Membrane</location>
        <topology evidence="1">Multi-pass membrane protein</topology>
    </subcellularLocation>
</comment>
<feature type="transmembrane region" description="Helical" evidence="15">
    <location>
        <begin position="430"/>
        <end position="451"/>
    </location>
</feature>
<feature type="transmembrane region" description="Helical" evidence="15">
    <location>
        <begin position="178"/>
        <end position="196"/>
    </location>
</feature>
<evidence type="ECO:0000256" key="11">
    <source>
        <dbReference type="ARBA" id="ARBA00023264"/>
    </source>
</evidence>
<feature type="compositionally biased region" description="Acidic residues" evidence="14">
    <location>
        <begin position="53"/>
        <end position="71"/>
    </location>
</feature>
<dbReference type="KEGG" id="dfa:DFA_06247"/>
<feature type="transmembrane region" description="Helical" evidence="15">
    <location>
        <begin position="487"/>
        <end position="505"/>
    </location>
</feature>
<keyword evidence="13" id="KW-0175">Coiled coil</keyword>
<feature type="transmembrane region" description="Helical" evidence="15">
    <location>
        <begin position="227"/>
        <end position="246"/>
    </location>
</feature>
<evidence type="ECO:0000256" key="8">
    <source>
        <dbReference type="ARBA" id="ARBA00023098"/>
    </source>
</evidence>
<keyword evidence="6 15" id="KW-0812">Transmembrane</keyword>
<keyword evidence="7 15" id="KW-1133">Transmembrane helix</keyword>
<dbReference type="EMBL" id="GL883007">
    <property type="protein sequence ID" value="EGG24108.1"/>
    <property type="molecule type" value="Genomic_DNA"/>
</dbReference>
<organism evidence="16 17">
    <name type="scientific">Cavenderia fasciculata</name>
    <name type="common">Slime mold</name>
    <name type="synonym">Dictyostelium fasciculatum</name>
    <dbReference type="NCBI Taxonomy" id="261658"/>
    <lineage>
        <taxon>Eukaryota</taxon>
        <taxon>Amoebozoa</taxon>
        <taxon>Evosea</taxon>
        <taxon>Eumycetozoa</taxon>
        <taxon>Dictyostelia</taxon>
        <taxon>Acytosteliales</taxon>
        <taxon>Cavenderiaceae</taxon>
        <taxon>Cavenderia</taxon>
    </lineage>
</organism>
<keyword evidence="12" id="KW-0012">Acyltransferase</keyword>
<evidence type="ECO:0000256" key="9">
    <source>
        <dbReference type="ARBA" id="ARBA00023136"/>
    </source>
</evidence>
<keyword evidence="5" id="KW-0808">Transferase</keyword>
<reference evidence="17" key="1">
    <citation type="journal article" date="2011" name="Genome Res.">
        <title>Phylogeny-wide analysis of social amoeba genomes highlights ancient origins for complex intercellular communication.</title>
        <authorList>
            <person name="Heidel A.J."/>
            <person name="Lawal H.M."/>
            <person name="Felder M."/>
            <person name="Schilde C."/>
            <person name="Helps N.R."/>
            <person name="Tunggal B."/>
            <person name="Rivero F."/>
            <person name="John U."/>
            <person name="Schleicher M."/>
            <person name="Eichinger L."/>
            <person name="Platzer M."/>
            <person name="Noegel A.A."/>
            <person name="Schaap P."/>
            <person name="Gloeckner G."/>
        </authorList>
    </citation>
    <scope>NUCLEOTIDE SEQUENCE [LARGE SCALE GENOMIC DNA]</scope>
    <source>
        <strain evidence="17">SH3</strain>
    </source>
</reference>
<keyword evidence="17" id="KW-1185">Reference proteome</keyword>
<dbReference type="InterPro" id="IPR021261">
    <property type="entry name" value="GPCAT"/>
</dbReference>
<evidence type="ECO:0000256" key="4">
    <source>
        <dbReference type="ARBA" id="ARBA00022516"/>
    </source>
</evidence>
<comment type="similarity">
    <text evidence="2">Belongs to the GPC1 family.</text>
</comment>
<dbReference type="Pfam" id="PF10998">
    <property type="entry name" value="DUF2838"/>
    <property type="match status" value="1"/>
</dbReference>
<name>F4PKI4_CACFS</name>
<dbReference type="GO" id="GO:0016746">
    <property type="term" value="F:acyltransferase activity"/>
    <property type="evidence" value="ECO:0007669"/>
    <property type="project" value="UniProtKB-KW"/>
</dbReference>
<dbReference type="PANTHER" id="PTHR31201:SF1">
    <property type="entry name" value="GLYCEROPHOSPHOCHOLINE ACYLTRANSFERASE 1"/>
    <property type="match status" value="1"/>
</dbReference>
<sequence length="506" mass="58972">MIESSLDEINQQRTASANSNESVHRTTTTNITSSPKKRVVISSDEPTYHSSTSDEELLEDLSSDDEEELEFDGASTKSDSEHEYDEEEEEEEGSNVPLVKLFQKFLDREAIKKLKLRHAQLNSKLERLKKVVDPSTLRERGQSLRKEKERIKELIKLKKDQLNDRMNAPPFLRAMDKFAFTVGLLVLFISEFVLLQRPQMMYLWYTVLIFPLMAIRFIMYHRAKYHYFMLDFCYLCQVLLLFYLFGHQYLLGDTKSSSLFKLVFALSNGPLAWGTIVWRNSLVFHDVDKLTSVFIHLCPPIVTFCLRWYPPFYAEELACGGSQCTLSFKETYLVPLYLHFFWQTAIKYLILTKLLLSIDLEVVDGLKLRNDEEIMTSSRWMSVKQPHPLYKFFLSKGININPTILLMVTQLVYTFSTLITLPLLMGSFWLHSAFLCFIFIMVSWNGSCYYFEVFSESYHKRFKSDVMQSAGLHPQCNTLKISSITSFCKFLVVFLSCLCLYLKLIL</sequence>
<feature type="transmembrane region" description="Helical" evidence="15">
    <location>
        <begin position="404"/>
        <end position="424"/>
    </location>
</feature>
<keyword evidence="4" id="KW-0444">Lipid biosynthesis</keyword>
<accession>F4PKI4</accession>
<dbReference type="OrthoDB" id="406287at2759"/>
<evidence type="ECO:0000256" key="2">
    <source>
        <dbReference type="ARBA" id="ARBA00006675"/>
    </source>
</evidence>
<evidence type="ECO:0000256" key="7">
    <source>
        <dbReference type="ARBA" id="ARBA00022989"/>
    </source>
</evidence>
<evidence type="ECO:0000256" key="1">
    <source>
        <dbReference type="ARBA" id="ARBA00004141"/>
    </source>
</evidence>
<keyword evidence="8" id="KW-0443">Lipid metabolism</keyword>
<evidence type="ECO:0000256" key="5">
    <source>
        <dbReference type="ARBA" id="ARBA00022679"/>
    </source>
</evidence>
<feature type="coiled-coil region" evidence="13">
    <location>
        <begin position="111"/>
        <end position="165"/>
    </location>
</feature>
<evidence type="ECO:0000313" key="17">
    <source>
        <dbReference type="Proteomes" id="UP000007797"/>
    </source>
</evidence>
<evidence type="ECO:0000256" key="10">
    <source>
        <dbReference type="ARBA" id="ARBA00023209"/>
    </source>
</evidence>
<dbReference type="GeneID" id="14876487"/>
<feature type="compositionally biased region" description="Polar residues" evidence="14">
    <location>
        <begin position="7"/>
        <end position="34"/>
    </location>
</feature>
<evidence type="ECO:0000256" key="12">
    <source>
        <dbReference type="ARBA" id="ARBA00023315"/>
    </source>
</evidence>
<gene>
    <name evidence="16" type="ORF">DFA_06247</name>
</gene>
<dbReference type="PANTHER" id="PTHR31201">
    <property type="entry name" value="OS01G0585100 PROTEIN"/>
    <property type="match status" value="1"/>
</dbReference>
<dbReference type="AlphaFoldDB" id="F4PKI4"/>
<feature type="region of interest" description="Disordered" evidence="14">
    <location>
        <begin position="1"/>
        <end position="94"/>
    </location>
</feature>
<evidence type="ECO:0000256" key="3">
    <source>
        <dbReference type="ARBA" id="ARBA00019082"/>
    </source>
</evidence>
<evidence type="ECO:0000256" key="6">
    <source>
        <dbReference type="ARBA" id="ARBA00022692"/>
    </source>
</evidence>
<keyword evidence="11" id="KW-1208">Phospholipid metabolism</keyword>
<dbReference type="Proteomes" id="UP000007797">
    <property type="component" value="Unassembled WGS sequence"/>
</dbReference>
<dbReference type="OMA" id="WKRRVPT"/>
<evidence type="ECO:0000256" key="13">
    <source>
        <dbReference type="SAM" id="Coils"/>
    </source>
</evidence>